<dbReference type="Proteomes" id="UP000799771">
    <property type="component" value="Unassembled WGS sequence"/>
</dbReference>
<gene>
    <name evidence="2" type="ORF">P153DRAFT_254745</name>
</gene>
<feature type="non-terminal residue" evidence="2">
    <location>
        <position position="230"/>
    </location>
</feature>
<keyword evidence="3" id="KW-1185">Reference proteome</keyword>
<evidence type="ECO:0000313" key="2">
    <source>
        <dbReference type="EMBL" id="KAF2123924.1"/>
    </source>
</evidence>
<dbReference type="AlphaFoldDB" id="A0A6A5ZYE9"/>
<reference evidence="2" key="1">
    <citation type="journal article" date="2020" name="Stud. Mycol.">
        <title>101 Dothideomycetes genomes: a test case for predicting lifestyles and emergence of pathogens.</title>
        <authorList>
            <person name="Haridas S."/>
            <person name="Albert R."/>
            <person name="Binder M."/>
            <person name="Bloem J."/>
            <person name="Labutti K."/>
            <person name="Salamov A."/>
            <person name="Andreopoulos B."/>
            <person name="Baker S."/>
            <person name="Barry K."/>
            <person name="Bills G."/>
            <person name="Bluhm B."/>
            <person name="Cannon C."/>
            <person name="Castanera R."/>
            <person name="Culley D."/>
            <person name="Daum C."/>
            <person name="Ezra D."/>
            <person name="Gonzalez J."/>
            <person name="Henrissat B."/>
            <person name="Kuo A."/>
            <person name="Liang C."/>
            <person name="Lipzen A."/>
            <person name="Lutzoni F."/>
            <person name="Magnuson J."/>
            <person name="Mondo S."/>
            <person name="Nolan M."/>
            <person name="Ohm R."/>
            <person name="Pangilinan J."/>
            <person name="Park H.-J."/>
            <person name="Ramirez L."/>
            <person name="Alfaro M."/>
            <person name="Sun H."/>
            <person name="Tritt A."/>
            <person name="Yoshinaga Y."/>
            <person name="Zwiers L.-H."/>
            <person name="Turgeon B."/>
            <person name="Goodwin S."/>
            <person name="Spatafora J."/>
            <person name="Crous P."/>
            <person name="Grigoriev I."/>
        </authorList>
    </citation>
    <scope>NUCLEOTIDE SEQUENCE</scope>
    <source>
        <strain evidence="2">CBS 119687</strain>
    </source>
</reference>
<dbReference type="InterPro" id="IPR012337">
    <property type="entry name" value="RNaseH-like_sf"/>
</dbReference>
<evidence type="ECO:0000313" key="3">
    <source>
        <dbReference type="Proteomes" id="UP000799771"/>
    </source>
</evidence>
<sequence length="230" mass="26182">PVLANSLVLVFLDTESWESDHTILTEIGISTADSRHLHAVKEPGCHGEDLLKTFYYYHARIEENAHLLNVKYCPGDPEKNRFGRTRFLNKSEAREFLKGVFNYLIDATQPELGFCPVVVVGHALHNDLEQLSSTLNFDAKVLETVVKTIDTQQLSRECDYWSDRNPIGLKTLVAQCGYQYRDPHTALNDAVMTKICAVEMVMPDKLKSKDVKPLQVVVDQLEEHSHQQSW</sequence>
<dbReference type="EMBL" id="ML977521">
    <property type="protein sequence ID" value="KAF2123924.1"/>
    <property type="molecule type" value="Genomic_DNA"/>
</dbReference>
<dbReference type="RefSeq" id="XP_033518317.1">
    <property type="nucleotide sequence ID" value="XM_033662762.1"/>
</dbReference>
<protein>
    <recommendedName>
        <fullName evidence="1">Gfd2/YDR514C-like C-terminal domain-containing protein</fullName>
    </recommendedName>
</protein>
<dbReference type="Gene3D" id="3.30.420.10">
    <property type="entry name" value="Ribonuclease H-like superfamily/Ribonuclease H"/>
    <property type="match status" value="1"/>
</dbReference>
<dbReference type="InterPro" id="IPR036397">
    <property type="entry name" value="RNaseH_sf"/>
</dbReference>
<dbReference type="InterPro" id="IPR040151">
    <property type="entry name" value="Gfd2/YDR514C-like"/>
</dbReference>
<feature type="non-terminal residue" evidence="2">
    <location>
        <position position="1"/>
    </location>
</feature>
<dbReference type="OrthoDB" id="5953249at2759"/>
<dbReference type="InterPro" id="IPR048519">
    <property type="entry name" value="Gfd2/YDR514C-like_C"/>
</dbReference>
<proteinExistence type="predicted"/>
<dbReference type="GeneID" id="54403194"/>
<dbReference type="Pfam" id="PF21762">
    <property type="entry name" value="DEDDh_C"/>
    <property type="match status" value="1"/>
</dbReference>
<evidence type="ECO:0000259" key="1">
    <source>
        <dbReference type="Pfam" id="PF21762"/>
    </source>
</evidence>
<organism evidence="2 3">
    <name type="scientific">Dothidotthia symphoricarpi CBS 119687</name>
    <dbReference type="NCBI Taxonomy" id="1392245"/>
    <lineage>
        <taxon>Eukaryota</taxon>
        <taxon>Fungi</taxon>
        <taxon>Dikarya</taxon>
        <taxon>Ascomycota</taxon>
        <taxon>Pezizomycotina</taxon>
        <taxon>Dothideomycetes</taxon>
        <taxon>Pleosporomycetidae</taxon>
        <taxon>Pleosporales</taxon>
        <taxon>Dothidotthiaceae</taxon>
        <taxon>Dothidotthia</taxon>
    </lineage>
</organism>
<dbReference type="GO" id="GO:0005634">
    <property type="term" value="C:nucleus"/>
    <property type="evidence" value="ECO:0007669"/>
    <property type="project" value="TreeGrafter"/>
</dbReference>
<dbReference type="PANTHER" id="PTHR28083">
    <property type="entry name" value="GOOD FOR FULL DBP5 ACTIVITY PROTEIN 2"/>
    <property type="match status" value="1"/>
</dbReference>
<dbReference type="PANTHER" id="PTHR28083:SF1">
    <property type="entry name" value="GOOD FOR FULL DBP5 ACTIVITY PROTEIN 2"/>
    <property type="match status" value="1"/>
</dbReference>
<name>A0A6A5ZYE9_9PLEO</name>
<accession>A0A6A5ZYE9</accession>
<dbReference type="GO" id="GO:0003676">
    <property type="term" value="F:nucleic acid binding"/>
    <property type="evidence" value="ECO:0007669"/>
    <property type="project" value="InterPro"/>
</dbReference>
<feature type="domain" description="Gfd2/YDR514C-like C-terminal" evidence="1">
    <location>
        <begin position="8"/>
        <end position="200"/>
    </location>
</feature>
<dbReference type="SUPFAM" id="SSF53098">
    <property type="entry name" value="Ribonuclease H-like"/>
    <property type="match status" value="1"/>
</dbReference>